<keyword evidence="11" id="KW-1185">Reference proteome</keyword>
<dbReference type="InterPro" id="IPR017930">
    <property type="entry name" value="Myb_dom"/>
</dbReference>
<feature type="compositionally biased region" description="Basic and acidic residues" evidence="7">
    <location>
        <begin position="123"/>
        <end position="135"/>
    </location>
</feature>
<keyword evidence="2" id="KW-0677">Repeat</keyword>
<evidence type="ECO:0000256" key="1">
    <source>
        <dbReference type="ARBA" id="ARBA00004123"/>
    </source>
</evidence>
<keyword evidence="4" id="KW-0238">DNA-binding</keyword>
<dbReference type="PANTHER" id="PTHR47997">
    <property type="entry name" value="MYB DOMAIN PROTEIN 55"/>
    <property type="match status" value="1"/>
</dbReference>
<dbReference type="InterPro" id="IPR009057">
    <property type="entry name" value="Homeodomain-like_sf"/>
</dbReference>
<name>A0AAE1Y6I7_9LAMI</name>
<feature type="region of interest" description="Disordered" evidence="7">
    <location>
        <begin position="114"/>
        <end position="162"/>
    </location>
</feature>
<dbReference type="EMBL" id="JACGWO010000006">
    <property type="protein sequence ID" value="KAK4424485.1"/>
    <property type="molecule type" value="Genomic_DNA"/>
</dbReference>
<dbReference type="InterPro" id="IPR001005">
    <property type="entry name" value="SANT/Myb"/>
</dbReference>
<feature type="domain" description="HTH myb-type" evidence="9">
    <location>
        <begin position="66"/>
        <end position="115"/>
    </location>
</feature>
<feature type="domain" description="Myb-like" evidence="8">
    <location>
        <begin position="62"/>
        <end position="111"/>
    </location>
</feature>
<evidence type="ECO:0000259" key="9">
    <source>
        <dbReference type="PROSITE" id="PS51294"/>
    </source>
</evidence>
<evidence type="ECO:0000256" key="2">
    <source>
        <dbReference type="ARBA" id="ARBA00022737"/>
    </source>
</evidence>
<dbReference type="Gene3D" id="1.10.10.60">
    <property type="entry name" value="Homeodomain-like"/>
    <property type="match status" value="2"/>
</dbReference>
<dbReference type="PROSITE" id="PS51294">
    <property type="entry name" value="HTH_MYB"/>
    <property type="match status" value="2"/>
</dbReference>
<dbReference type="GO" id="GO:0000976">
    <property type="term" value="F:transcription cis-regulatory region binding"/>
    <property type="evidence" value="ECO:0007669"/>
    <property type="project" value="UniProtKB-ARBA"/>
</dbReference>
<feature type="domain" description="HTH myb-type" evidence="9">
    <location>
        <begin position="9"/>
        <end position="65"/>
    </location>
</feature>
<reference evidence="10" key="2">
    <citation type="journal article" date="2024" name="Plant">
        <title>Genomic evolution and insights into agronomic trait innovations of Sesamum species.</title>
        <authorList>
            <person name="Miao H."/>
            <person name="Wang L."/>
            <person name="Qu L."/>
            <person name="Liu H."/>
            <person name="Sun Y."/>
            <person name="Le M."/>
            <person name="Wang Q."/>
            <person name="Wei S."/>
            <person name="Zheng Y."/>
            <person name="Lin W."/>
            <person name="Duan Y."/>
            <person name="Cao H."/>
            <person name="Xiong S."/>
            <person name="Wang X."/>
            <person name="Wei L."/>
            <person name="Li C."/>
            <person name="Ma Q."/>
            <person name="Ju M."/>
            <person name="Zhao R."/>
            <person name="Li G."/>
            <person name="Mu C."/>
            <person name="Tian Q."/>
            <person name="Mei H."/>
            <person name="Zhang T."/>
            <person name="Gao T."/>
            <person name="Zhang H."/>
        </authorList>
    </citation>
    <scope>NUCLEOTIDE SEQUENCE</scope>
    <source>
        <strain evidence="10">3651</strain>
    </source>
</reference>
<keyword evidence="6" id="KW-0539">Nucleus</keyword>
<dbReference type="Proteomes" id="UP001293254">
    <property type="component" value="Unassembled WGS sequence"/>
</dbReference>
<sequence>MGRHSCCYKQKLRKGLWSPEEDEKLIKHITRYGHGCWSSVPKLAGLQRCGKSCRLRWINYLRPDLKRGTFSMEEENLIIELHALGNRWSQIAAQLPGRTDNEIKNLWNSSIKKKLRQKGIDPNTHKPLSEADNQEKTSPNTKNSNDKTSEANSSDLSFFDGENSNNQAILAAENPKPSRSVATERHPLLENSCSNSAPEFFLNRFLASHDQTSSGASSRPSDLSGFLSFQQLNYGPDTGLPTNPSTNLVFSTNDHPKSSDMVSDHFSFNLSARIKPTGNFPSDNPVSPFSIKFQNWESCDNGIFENNGFSWAAADCVKSEKQEARIVPSSGDLIPEDIKLTEYLQSSFLLGNTLQNYHTDEDIYAETKSRAQFAADQDVLMSNWHTNQQQQSFQAAELRIPAVFGQFS</sequence>
<dbReference type="PROSITE" id="PS50090">
    <property type="entry name" value="MYB_LIKE"/>
    <property type="match status" value="2"/>
</dbReference>
<organism evidence="10 11">
    <name type="scientific">Sesamum alatum</name>
    <dbReference type="NCBI Taxonomy" id="300844"/>
    <lineage>
        <taxon>Eukaryota</taxon>
        <taxon>Viridiplantae</taxon>
        <taxon>Streptophyta</taxon>
        <taxon>Embryophyta</taxon>
        <taxon>Tracheophyta</taxon>
        <taxon>Spermatophyta</taxon>
        <taxon>Magnoliopsida</taxon>
        <taxon>eudicotyledons</taxon>
        <taxon>Gunneridae</taxon>
        <taxon>Pentapetalae</taxon>
        <taxon>asterids</taxon>
        <taxon>lamiids</taxon>
        <taxon>Lamiales</taxon>
        <taxon>Pedaliaceae</taxon>
        <taxon>Sesamum</taxon>
    </lineage>
</organism>
<accession>A0AAE1Y6I7</accession>
<feature type="compositionally biased region" description="Polar residues" evidence="7">
    <location>
        <begin position="150"/>
        <end position="162"/>
    </location>
</feature>
<evidence type="ECO:0000259" key="8">
    <source>
        <dbReference type="PROSITE" id="PS50090"/>
    </source>
</evidence>
<evidence type="ECO:0000313" key="10">
    <source>
        <dbReference type="EMBL" id="KAK4424485.1"/>
    </source>
</evidence>
<dbReference type="SUPFAM" id="SSF46689">
    <property type="entry name" value="Homeodomain-like"/>
    <property type="match status" value="1"/>
</dbReference>
<proteinExistence type="predicted"/>
<evidence type="ECO:0000313" key="11">
    <source>
        <dbReference type="Proteomes" id="UP001293254"/>
    </source>
</evidence>
<evidence type="ECO:0000256" key="3">
    <source>
        <dbReference type="ARBA" id="ARBA00023015"/>
    </source>
</evidence>
<protein>
    <submittedName>
        <fullName evidence="10">Transcription factor</fullName>
    </submittedName>
</protein>
<dbReference type="PANTHER" id="PTHR47997:SF75">
    <property type="entry name" value="MYB DOMAIN PROTEIN 55"/>
    <property type="match status" value="1"/>
</dbReference>
<evidence type="ECO:0000256" key="7">
    <source>
        <dbReference type="SAM" id="MobiDB-lite"/>
    </source>
</evidence>
<gene>
    <name evidence="10" type="ORF">Salat_1641900</name>
</gene>
<keyword evidence="5" id="KW-0804">Transcription</keyword>
<dbReference type="CDD" id="cd00167">
    <property type="entry name" value="SANT"/>
    <property type="match status" value="2"/>
</dbReference>
<comment type="subcellular location">
    <subcellularLocation>
        <location evidence="1">Nucleus</location>
    </subcellularLocation>
</comment>
<feature type="domain" description="Myb-like" evidence="8">
    <location>
        <begin position="9"/>
        <end position="61"/>
    </location>
</feature>
<reference evidence="10" key="1">
    <citation type="submission" date="2020-06" db="EMBL/GenBank/DDBJ databases">
        <authorList>
            <person name="Li T."/>
            <person name="Hu X."/>
            <person name="Zhang T."/>
            <person name="Song X."/>
            <person name="Zhang H."/>
            <person name="Dai N."/>
            <person name="Sheng W."/>
            <person name="Hou X."/>
            <person name="Wei L."/>
        </authorList>
    </citation>
    <scope>NUCLEOTIDE SEQUENCE</scope>
    <source>
        <strain evidence="10">3651</strain>
        <tissue evidence="10">Leaf</tissue>
    </source>
</reference>
<dbReference type="InterPro" id="IPR051953">
    <property type="entry name" value="Plant_SW-associated_TFs"/>
</dbReference>
<dbReference type="Pfam" id="PF00249">
    <property type="entry name" value="Myb_DNA-binding"/>
    <property type="match status" value="2"/>
</dbReference>
<evidence type="ECO:0000256" key="5">
    <source>
        <dbReference type="ARBA" id="ARBA00023163"/>
    </source>
</evidence>
<dbReference type="GO" id="GO:0005634">
    <property type="term" value="C:nucleus"/>
    <property type="evidence" value="ECO:0007669"/>
    <property type="project" value="UniProtKB-SubCell"/>
</dbReference>
<comment type="caution">
    <text evidence="10">The sequence shown here is derived from an EMBL/GenBank/DDBJ whole genome shotgun (WGS) entry which is preliminary data.</text>
</comment>
<dbReference type="FunFam" id="1.10.10.60:FF:000394">
    <property type="entry name" value="MYB transcription factor"/>
    <property type="match status" value="1"/>
</dbReference>
<evidence type="ECO:0000256" key="4">
    <source>
        <dbReference type="ARBA" id="ARBA00023125"/>
    </source>
</evidence>
<dbReference type="AlphaFoldDB" id="A0AAE1Y6I7"/>
<keyword evidence="3" id="KW-0805">Transcription regulation</keyword>
<evidence type="ECO:0000256" key="6">
    <source>
        <dbReference type="ARBA" id="ARBA00023242"/>
    </source>
</evidence>
<dbReference type="SMART" id="SM00717">
    <property type="entry name" value="SANT"/>
    <property type="match status" value="2"/>
</dbReference>
<dbReference type="FunFam" id="1.10.10.60:FF:000047">
    <property type="entry name" value="Myb transcription factor"/>
    <property type="match status" value="1"/>
</dbReference>